<dbReference type="Proteomes" id="UP001159363">
    <property type="component" value="Chromosome 2"/>
</dbReference>
<comment type="caution">
    <text evidence="1">The sequence shown here is derived from an EMBL/GenBank/DDBJ whole genome shotgun (WGS) entry which is preliminary data.</text>
</comment>
<reference evidence="1 2" key="1">
    <citation type="submission" date="2023-02" db="EMBL/GenBank/DDBJ databases">
        <title>LHISI_Scaffold_Assembly.</title>
        <authorList>
            <person name="Stuart O.P."/>
            <person name="Cleave R."/>
            <person name="Magrath M.J.L."/>
            <person name="Mikheyev A.S."/>
        </authorList>
    </citation>
    <scope>NUCLEOTIDE SEQUENCE [LARGE SCALE GENOMIC DNA]</scope>
    <source>
        <strain evidence="1">Daus_M_001</strain>
        <tissue evidence="1">Leg muscle</tissue>
    </source>
</reference>
<sequence>MQDLPLAASALKPRPATANPLQSDLILTPEEAKPLLGTYVLFIRRVGQRVKCHKDHIGGAASVFTLVSLAVDEEEGVRWLGKGNEGGDGRVRGSSSSEAEFEMKSGPRECSGLTIHLPTRRTGFDSQRGRSWIFACGNRTRRCHSSAGILGDIPFPPPLHSDAGSYSPHFTVIGSQKPDEYFAGRECHVCKKRWPIEQLWVTCWCGYYLAHESCLYKRLQAETMETCSLCGFQYTLQQDISWWPFWQWLVCHANRVQVRRPASFSLLPTSFLLPYLFFYRLTHGQFRPDDGSG</sequence>
<gene>
    <name evidence="1" type="ORF">PR048_005945</name>
</gene>
<evidence type="ECO:0000313" key="2">
    <source>
        <dbReference type="Proteomes" id="UP001159363"/>
    </source>
</evidence>
<accession>A0ABQ9I9L9</accession>
<name>A0ABQ9I9L9_9NEOP</name>
<proteinExistence type="predicted"/>
<protein>
    <submittedName>
        <fullName evidence="1">Uncharacterized protein</fullName>
    </submittedName>
</protein>
<evidence type="ECO:0000313" key="1">
    <source>
        <dbReference type="EMBL" id="KAJ8893354.1"/>
    </source>
</evidence>
<dbReference type="EMBL" id="JARBHB010000002">
    <property type="protein sequence ID" value="KAJ8893354.1"/>
    <property type="molecule type" value="Genomic_DNA"/>
</dbReference>
<organism evidence="1 2">
    <name type="scientific">Dryococelus australis</name>
    <dbReference type="NCBI Taxonomy" id="614101"/>
    <lineage>
        <taxon>Eukaryota</taxon>
        <taxon>Metazoa</taxon>
        <taxon>Ecdysozoa</taxon>
        <taxon>Arthropoda</taxon>
        <taxon>Hexapoda</taxon>
        <taxon>Insecta</taxon>
        <taxon>Pterygota</taxon>
        <taxon>Neoptera</taxon>
        <taxon>Polyneoptera</taxon>
        <taxon>Phasmatodea</taxon>
        <taxon>Verophasmatodea</taxon>
        <taxon>Anareolatae</taxon>
        <taxon>Phasmatidae</taxon>
        <taxon>Eurycanthinae</taxon>
        <taxon>Dryococelus</taxon>
    </lineage>
</organism>
<keyword evidence="2" id="KW-1185">Reference proteome</keyword>